<evidence type="ECO:0000313" key="8">
    <source>
        <dbReference type="EMBL" id="EPY18284.1"/>
    </source>
</evidence>
<accession>S9TNI0</accession>
<keyword evidence="3" id="KW-0949">S-adenosyl-L-methionine</keyword>
<evidence type="ECO:0000256" key="5">
    <source>
        <dbReference type="ARBA" id="ARBA00048718"/>
    </source>
</evidence>
<dbReference type="GO" id="GO:0016432">
    <property type="term" value="F:tRNA-uridine aminocarboxypropyltransferase activity"/>
    <property type="evidence" value="ECO:0007669"/>
    <property type="project" value="UniProtKB-EC"/>
</dbReference>
<dbReference type="InterPro" id="IPR005636">
    <property type="entry name" value="DTW"/>
</dbReference>
<evidence type="ECO:0000259" key="7">
    <source>
        <dbReference type="Pfam" id="PF03942"/>
    </source>
</evidence>
<gene>
    <name evidence="8" type="ORF">STCU_10076</name>
</gene>
<keyword evidence="4" id="KW-0819">tRNA processing</keyword>
<organism evidence="8 9">
    <name type="scientific">Strigomonas culicis</name>
    <dbReference type="NCBI Taxonomy" id="28005"/>
    <lineage>
        <taxon>Eukaryota</taxon>
        <taxon>Discoba</taxon>
        <taxon>Euglenozoa</taxon>
        <taxon>Kinetoplastea</taxon>
        <taxon>Metakinetoplastina</taxon>
        <taxon>Trypanosomatida</taxon>
        <taxon>Trypanosomatidae</taxon>
        <taxon>Strigomonadinae</taxon>
        <taxon>Strigomonas</taxon>
    </lineage>
</organism>
<feature type="domain" description="DTW" evidence="7">
    <location>
        <begin position="32"/>
        <end position="127"/>
    </location>
</feature>
<comment type="catalytic activity">
    <reaction evidence="5">
        <text>a uridine in tRNA + S-adenosyl-L-methionine = a 3-[(3S)-3-amino-3-carboxypropyl]uridine in tRNA + S-methyl-5'-thioadenosine + H(+)</text>
        <dbReference type="Rhea" id="RHEA:62432"/>
        <dbReference type="Rhea" id="RHEA-COMP:13339"/>
        <dbReference type="Rhea" id="RHEA-COMP:16092"/>
        <dbReference type="ChEBI" id="CHEBI:15378"/>
        <dbReference type="ChEBI" id="CHEBI:17509"/>
        <dbReference type="ChEBI" id="CHEBI:59789"/>
        <dbReference type="ChEBI" id="CHEBI:65315"/>
        <dbReference type="ChEBI" id="CHEBI:82930"/>
        <dbReference type="EC" id="2.5.1.25"/>
    </reaction>
</comment>
<evidence type="ECO:0000256" key="1">
    <source>
        <dbReference type="ARBA" id="ARBA00012386"/>
    </source>
</evidence>
<evidence type="ECO:0000256" key="3">
    <source>
        <dbReference type="ARBA" id="ARBA00022691"/>
    </source>
</evidence>
<sequence>MTPTWRAWGASRCRQTQRAASRTSSTTCRCTPKKNAPLIGDFIQDVARAGPQGDEALSSRIHLVLSDSTWGQALSLNRHIPRGVPRVALAIDESYEPLFAALRKRTRETGVSTLEATTMAVEQCVRALGLAEEAERTSAVVTGAMKEFVDLKCLLKFAAVQFTTDHEKIDELEEKRDVFRRAESVDRLARLGERIREDPTARQYLLPPVTNYCYCCDCVVGWHRMAEHALGKTHRVNLAKNPTCEPSALSQTQVVDDFSRPMRTDRAQQAPAPTESDGDAI</sequence>
<dbReference type="AlphaFoldDB" id="S9TNI0"/>
<comment type="caution">
    <text evidence="8">The sequence shown here is derived from an EMBL/GenBank/DDBJ whole genome shotgun (WGS) entry which is preliminary data.</text>
</comment>
<dbReference type="GO" id="GO:0008033">
    <property type="term" value="P:tRNA processing"/>
    <property type="evidence" value="ECO:0007669"/>
    <property type="project" value="UniProtKB-KW"/>
</dbReference>
<feature type="region of interest" description="Disordered" evidence="6">
    <location>
        <begin position="247"/>
        <end position="281"/>
    </location>
</feature>
<reference evidence="8 9" key="1">
    <citation type="journal article" date="2013" name="PLoS ONE">
        <title>Predicting the Proteins of Angomonas deanei, Strigomonas culicis and Their Respective Endosymbionts Reveals New Aspects of the Trypanosomatidae Family.</title>
        <authorList>
            <person name="Motta M.C."/>
            <person name="Martins A.C."/>
            <person name="de Souza S.S."/>
            <person name="Catta-Preta C.M."/>
            <person name="Silva R."/>
            <person name="Klein C.C."/>
            <person name="de Almeida L.G."/>
            <person name="de Lima Cunha O."/>
            <person name="Ciapina L.P."/>
            <person name="Brocchi M."/>
            <person name="Colabardini A.C."/>
            <person name="de Araujo Lima B."/>
            <person name="Machado C.R."/>
            <person name="de Almeida Soares C.M."/>
            <person name="Probst C.M."/>
            <person name="de Menezes C.B."/>
            <person name="Thompson C.E."/>
            <person name="Bartholomeu D.C."/>
            <person name="Gradia D.F."/>
            <person name="Pavoni D.P."/>
            <person name="Grisard E.C."/>
            <person name="Fantinatti-Garboggini F."/>
            <person name="Marchini F.K."/>
            <person name="Rodrigues-Luiz G.F."/>
            <person name="Wagner G."/>
            <person name="Goldman G.H."/>
            <person name="Fietto J.L."/>
            <person name="Elias M.C."/>
            <person name="Goldman M.H."/>
            <person name="Sagot M.F."/>
            <person name="Pereira M."/>
            <person name="Stoco P.H."/>
            <person name="de Mendonca-Neto R.P."/>
            <person name="Teixeira S.M."/>
            <person name="Maciel T.E."/>
            <person name="de Oliveira Mendes T.A."/>
            <person name="Urmenyi T.P."/>
            <person name="de Souza W."/>
            <person name="Schenkman S."/>
            <person name="de Vasconcelos A.T."/>
        </authorList>
    </citation>
    <scope>NUCLEOTIDE SEQUENCE [LARGE SCALE GENOMIC DNA]</scope>
</reference>
<evidence type="ECO:0000256" key="6">
    <source>
        <dbReference type="SAM" id="MobiDB-lite"/>
    </source>
</evidence>
<evidence type="ECO:0000313" key="9">
    <source>
        <dbReference type="Proteomes" id="UP000015354"/>
    </source>
</evidence>
<dbReference type="Proteomes" id="UP000015354">
    <property type="component" value="Unassembled WGS sequence"/>
</dbReference>
<name>S9TNI0_9TRYP</name>
<keyword evidence="9" id="KW-1185">Reference proteome</keyword>
<keyword evidence="2" id="KW-0808">Transferase</keyword>
<proteinExistence type="predicted"/>
<dbReference type="OrthoDB" id="408541at2759"/>
<evidence type="ECO:0000256" key="4">
    <source>
        <dbReference type="ARBA" id="ARBA00022694"/>
    </source>
</evidence>
<dbReference type="EC" id="2.5.1.25" evidence="1"/>
<protein>
    <recommendedName>
        <fullName evidence="1">tRNA-uridine aminocarboxypropyltransferase</fullName>
        <ecNumber evidence="1">2.5.1.25</ecNumber>
    </recommendedName>
</protein>
<dbReference type="EMBL" id="ATMH01010006">
    <property type="protein sequence ID" value="EPY18284.1"/>
    <property type="molecule type" value="Genomic_DNA"/>
</dbReference>
<dbReference type="Pfam" id="PF03942">
    <property type="entry name" value="DTW"/>
    <property type="match status" value="1"/>
</dbReference>
<feature type="compositionally biased region" description="Basic and acidic residues" evidence="6">
    <location>
        <begin position="257"/>
        <end position="266"/>
    </location>
</feature>
<evidence type="ECO:0000256" key="2">
    <source>
        <dbReference type="ARBA" id="ARBA00022679"/>
    </source>
</evidence>